<dbReference type="OrthoDB" id="9805314at2"/>
<keyword evidence="3 6" id="KW-0812">Transmembrane</keyword>
<feature type="transmembrane region" description="Helical" evidence="6">
    <location>
        <begin position="55"/>
        <end position="75"/>
    </location>
</feature>
<evidence type="ECO:0000256" key="2">
    <source>
        <dbReference type="ARBA" id="ARBA00007511"/>
    </source>
</evidence>
<accession>A0A2M9G0P1</accession>
<evidence type="ECO:0000256" key="5">
    <source>
        <dbReference type="ARBA" id="ARBA00023136"/>
    </source>
</evidence>
<feature type="transmembrane region" description="Helical" evidence="6">
    <location>
        <begin position="87"/>
        <end position="106"/>
    </location>
</feature>
<comment type="similarity">
    <text evidence="2">Belongs to the TerC family.</text>
</comment>
<dbReference type="Pfam" id="PF03741">
    <property type="entry name" value="TerC"/>
    <property type="match status" value="1"/>
</dbReference>
<evidence type="ECO:0000256" key="4">
    <source>
        <dbReference type="ARBA" id="ARBA00022989"/>
    </source>
</evidence>
<protein>
    <recommendedName>
        <fullName evidence="9">TerC family protein</fullName>
    </recommendedName>
</protein>
<evidence type="ECO:0000256" key="3">
    <source>
        <dbReference type="ARBA" id="ARBA00022692"/>
    </source>
</evidence>
<evidence type="ECO:0008006" key="9">
    <source>
        <dbReference type="Google" id="ProtNLM"/>
    </source>
</evidence>
<evidence type="ECO:0000256" key="1">
    <source>
        <dbReference type="ARBA" id="ARBA00004141"/>
    </source>
</evidence>
<feature type="transmembrane region" description="Helical" evidence="6">
    <location>
        <begin position="215"/>
        <end position="233"/>
    </location>
</feature>
<evidence type="ECO:0000256" key="6">
    <source>
        <dbReference type="SAM" id="Phobius"/>
    </source>
</evidence>
<feature type="transmembrane region" description="Helical" evidence="6">
    <location>
        <begin position="12"/>
        <end position="34"/>
    </location>
</feature>
<feature type="transmembrane region" description="Helical" evidence="6">
    <location>
        <begin position="189"/>
        <end position="209"/>
    </location>
</feature>
<dbReference type="RefSeq" id="WP_109795899.1">
    <property type="nucleotide sequence ID" value="NZ_PHIG01000034.1"/>
</dbReference>
<keyword evidence="8" id="KW-1185">Reference proteome</keyword>
<keyword evidence="5 6" id="KW-0472">Membrane</keyword>
<keyword evidence="4 6" id="KW-1133">Transmembrane helix</keyword>
<name>A0A2M9G0P1_9PROT</name>
<dbReference type="PANTHER" id="PTHR30238">
    <property type="entry name" value="MEMBRANE BOUND PREDICTED REDOX MODULATOR"/>
    <property type="match status" value="1"/>
</dbReference>
<dbReference type="Proteomes" id="UP000229498">
    <property type="component" value="Unassembled WGS sequence"/>
</dbReference>
<sequence>MAEIMGLLSDPSAWASLATLTALEVVLGIDNLVFLSIVTAKLKPEQQPLAQRIGLSLALGMRIALLFAIVWIARLTTPIFEVFDHVVSWRDLIMLGGGLFLLVKGTMEIHHSVEGEEATSRPGSTGFAMAIVQIVALDAVFSLDSVITAVGMTDELPIMIAAVVIAIAVMMFAARPVSDFIKRHPTTKMLALSFLLLVGMALIADGLHFHIPRGYLYFAIAFSILVEVLNLLARRKRGGAETPVRGG</sequence>
<dbReference type="InterPro" id="IPR005496">
    <property type="entry name" value="Integral_membrane_TerC"/>
</dbReference>
<evidence type="ECO:0000313" key="8">
    <source>
        <dbReference type="Proteomes" id="UP000229498"/>
    </source>
</evidence>
<feature type="transmembrane region" description="Helical" evidence="6">
    <location>
        <begin position="156"/>
        <end position="177"/>
    </location>
</feature>
<dbReference type="EMBL" id="PHIG01000034">
    <property type="protein sequence ID" value="PJK29282.1"/>
    <property type="molecule type" value="Genomic_DNA"/>
</dbReference>
<proteinExistence type="inferred from homology"/>
<dbReference type="PANTHER" id="PTHR30238:SF4">
    <property type="entry name" value="SLL1022 PROTEIN"/>
    <property type="match status" value="1"/>
</dbReference>
<comment type="subcellular location">
    <subcellularLocation>
        <location evidence="1">Membrane</location>
        <topology evidence="1">Multi-pass membrane protein</topology>
    </subcellularLocation>
</comment>
<comment type="caution">
    <text evidence="7">The sequence shown here is derived from an EMBL/GenBank/DDBJ whole genome shotgun (WGS) entry which is preliminary data.</text>
</comment>
<organism evidence="7 8">
    <name type="scientific">Minwuia thermotolerans</name>
    <dbReference type="NCBI Taxonomy" id="2056226"/>
    <lineage>
        <taxon>Bacteria</taxon>
        <taxon>Pseudomonadati</taxon>
        <taxon>Pseudomonadota</taxon>
        <taxon>Alphaproteobacteria</taxon>
        <taxon>Minwuiales</taxon>
        <taxon>Minwuiaceae</taxon>
        <taxon>Minwuia</taxon>
    </lineage>
</organism>
<evidence type="ECO:0000313" key="7">
    <source>
        <dbReference type="EMBL" id="PJK29282.1"/>
    </source>
</evidence>
<reference evidence="7 8" key="1">
    <citation type="submission" date="2017-11" db="EMBL/GenBank/DDBJ databases">
        <title>Draft genome sequence of Rhizobiales bacterium SY3-13.</title>
        <authorList>
            <person name="Sun C."/>
        </authorList>
    </citation>
    <scope>NUCLEOTIDE SEQUENCE [LARGE SCALE GENOMIC DNA]</scope>
    <source>
        <strain evidence="7 8">SY3-13</strain>
    </source>
</reference>
<gene>
    <name evidence="7" type="ORF">CVT23_12890</name>
</gene>
<feature type="transmembrane region" description="Helical" evidence="6">
    <location>
        <begin position="127"/>
        <end position="150"/>
    </location>
</feature>
<dbReference type="GO" id="GO:0016020">
    <property type="term" value="C:membrane"/>
    <property type="evidence" value="ECO:0007669"/>
    <property type="project" value="UniProtKB-SubCell"/>
</dbReference>
<dbReference type="AlphaFoldDB" id="A0A2M9G0P1"/>